<feature type="compositionally biased region" description="Basic and acidic residues" evidence="1">
    <location>
        <begin position="11"/>
        <end position="21"/>
    </location>
</feature>
<evidence type="ECO:0000313" key="3">
    <source>
        <dbReference type="EMBL" id="MBR7673929.1"/>
    </source>
</evidence>
<proteinExistence type="predicted"/>
<dbReference type="Pfam" id="PF03259">
    <property type="entry name" value="Robl_LC7"/>
    <property type="match status" value="1"/>
</dbReference>
<keyword evidence="4" id="KW-1185">Reference proteome</keyword>
<organism evidence="3 4">
    <name type="scientific">Streptomyces daliensis</name>
    <dbReference type="NCBI Taxonomy" id="299421"/>
    <lineage>
        <taxon>Bacteria</taxon>
        <taxon>Bacillati</taxon>
        <taxon>Actinomycetota</taxon>
        <taxon>Actinomycetes</taxon>
        <taxon>Kitasatosporales</taxon>
        <taxon>Streptomycetaceae</taxon>
        <taxon>Streptomyces</taxon>
    </lineage>
</organism>
<dbReference type="InterPro" id="IPR053141">
    <property type="entry name" value="Mycobact_SerProt_Inhib_Rv3364c"/>
</dbReference>
<evidence type="ECO:0000259" key="2">
    <source>
        <dbReference type="SMART" id="SM00960"/>
    </source>
</evidence>
<dbReference type="PANTHER" id="PTHR36222:SF1">
    <property type="entry name" value="SERINE PROTEASE INHIBITOR RV3364C"/>
    <property type="match status" value="1"/>
</dbReference>
<sequence length="153" mass="16310">MDNETDTDTVTDTKTDTGARTDTDTDRAWMMREVVEVAGVRHVVVLSADGLPTTRCGNTDRETGERVAAAASGLASLGRGLAAEFGTGGHAYHQTLTEFDGGFIFVRMAGDGSCLAVVTDARVNAGEIGYRMALQAQRFGEHQGTPYREQPVP</sequence>
<protein>
    <submittedName>
        <fullName evidence="3">Roadblock/LC7 domain-containing protein</fullName>
    </submittedName>
</protein>
<dbReference type="PANTHER" id="PTHR36222">
    <property type="entry name" value="SERINE PROTEASE INHIBITOR RV3364C"/>
    <property type="match status" value="1"/>
</dbReference>
<evidence type="ECO:0000256" key="1">
    <source>
        <dbReference type="SAM" id="MobiDB-lite"/>
    </source>
</evidence>
<dbReference type="Gene3D" id="3.30.450.30">
    <property type="entry name" value="Dynein light chain 2a, cytoplasmic"/>
    <property type="match status" value="1"/>
</dbReference>
<dbReference type="Proteomes" id="UP000675554">
    <property type="component" value="Unassembled WGS sequence"/>
</dbReference>
<accession>A0A8T4IPH5</accession>
<dbReference type="SMART" id="SM00960">
    <property type="entry name" value="Robl_LC7"/>
    <property type="match status" value="1"/>
</dbReference>
<feature type="domain" description="Roadblock/LAMTOR2" evidence="2">
    <location>
        <begin position="28"/>
        <end position="119"/>
    </location>
</feature>
<gene>
    <name evidence="3" type="ORF">KDA82_13065</name>
</gene>
<feature type="region of interest" description="Disordered" evidence="1">
    <location>
        <begin position="1"/>
        <end position="21"/>
    </location>
</feature>
<comment type="caution">
    <text evidence="3">The sequence shown here is derived from an EMBL/GenBank/DDBJ whole genome shotgun (WGS) entry which is preliminary data.</text>
</comment>
<dbReference type="SUPFAM" id="SSF103196">
    <property type="entry name" value="Roadblock/LC7 domain"/>
    <property type="match status" value="1"/>
</dbReference>
<dbReference type="EMBL" id="JAGSMN010000273">
    <property type="protein sequence ID" value="MBR7673929.1"/>
    <property type="molecule type" value="Genomic_DNA"/>
</dbReference>
<reference evidence="3" key="1">
    <citation type="submission" date="2021-04" db="EMBL/GenBank/DDBJ databases">
        <title>Sequencing of actinobacteria type strains.</title>
        <authorList>
            <person name="Nguyen G.-S."/>
            <person name="Wentzel A."/>
        </authorList>
    </citation>
    <scope>NUCLEOTIDE SEQUENCE</scope>
    <source>
        <strain evidence="3">DSM 42095</strain>
    </source>
</reference>
<evidence type="ECO:0000313" key="4">
    <source>
        <dbReference type="Proteomes" id="UP000675554"/>
    </source>
</evidence>
<name>A0A8T4IPH5_9ACTN</name>
<dbReference type="InterPro" id="IPR004942">
    <property type="entry name" value="Roadblock/LAMTOR2_dom"/>
</dbReference>
<dbReference type="AlphaFoldDB" id="A0A8T4IPH5"/>